<organism evidence="1 2">
    <name type="scientific">Allonocardiopsis opalescens</name>
    <dbReference type="NCBI Taxonomy" id="1144618"/>
    <lineage>
        <taxon>Bacteria</taxon>
        <taxon>Bacillati</taxon>
        <taxon>Actinomycetota</taxon>
        <taxon>Actinomycetes</taxon>
        <taxon>Streptosporangiales</taxon>
        <taxon>Allonocardiopsis</taxon>
    </lineage>
</organism>
<reference evidence="1 2" key="1">
    <citation type="submission" date="2018-03" db="EMBL/GenBank/DDBJ databases">
        <title>Genomic Encyclopedia of Archaeal and Bacterial Type Strains, Phase II (KMG-II): from individual species to whole genera.</title>
        <authorList>
            <person name="Goeker M."/>
        </authorList>
    </citation>
    <scope>NUCLEOTIDE SEQUENCE [LARGE SCALE GENOMIC DNA]</scope>
    <source>
        <strain evidence="1 2">DSM 45601</strain>
    </source>
</reference>
<proteinExistence type="predicted"/>
<comment type="caution">
    <text evidence="1">The sequence shown here is derived from an EMBL/GenBank/DDBJ whole genome shotgun (WGS) entry which is preliminary data.</text>
</comment>
<dbReference type="RefSeq" id="WP_106253844.1">
    <property type="nucleotide sequence ID" value="NZ_PVZC01000018.1"/>
</dbReference>
<protein>
    <submittedName>
        <fullName evidence="1">Uncharacterized protein</fullName>
    </submittedName>
</protein>
<accession>A0A2T0PP57</accession>
<dbReference type="EMBL" id="PVZC01000018">
    <property type="protein sequence ID" value="PRX90689.1"/>
    <property type="molecule type" value="Genomic_DNA"/>
</dbReference>
<evidence type="ECO:0000313" key="2">
    <source>
        <dbReference type="Proteomes" id="UP000237846"/>
    </source>
</evidence>
<dbReference type="Proteomes" id="UP000237846">
    <property type="component" value="Unassembled WGS sequence"/>
</dbReference>
<keyword evidence="2" id="KW-1185">Reference proteome</keyword>
<sequence>MTDLRPLVGHHVLVTGESGGVPFSVPATVVQASPTIYRLVPDAGVPCGHLICGPDTCWRVTDLPEETPNV</sequence>
<evidence type="ECO:0000313" key="1">
    <source>
        <dbReference type="EMBL" id="PRX90689.1"/>
    </source>
</evidence>
<name>A0A2T0PP57_9ACTN</name>
<gene>
    <name evidence="1" type="ORF">CLV72_11827</name>
</gene>
<dbReference type="AlphaFoldDB" id="A0A2T0PP57"/>